<dbReference type="Pfam" id="PF02625">
    <property type="entry name" value="XdhC_CoxI"/>
    <property type="match status" value="1"/>
</dbReference>
<protein>
    <submittedName>
        <fullName evidence="4">Xanthine dehydrogenase accessory protein XdhC</fullName>
    </submittedName>
</protein>
<dbReference type="InterPro" id="IPR003777">
    <property type="entry name" value="XdhC_CoxI"/>
</dbReference>
<feature type="region of interest" description="Disordered" evidence="1">
    <location>
        <begin position="329"/>
        <end position="348"/>
    </location>
</feature>
<dbReference type="Gene3D" id="3.40.50.720">
    <property type="entry name" value="NAD(P)-binding Rossmann-like Domain"/>
    <property type="match status" value="1"/>
</dbReference>
<dbReference type="InterPro" id="IPR052698">
    <property type="entry name" value="MoCofactor_Util/Proc"/>
</dbReference>
<evidence type="ECO:0000259" key="3">
    <source>
        <dbReference type="Pfam" id="PF13478"/>
    </source>
</evidence>
<accession>A0A545SZ48</accession>
<evidence type="ECO:0000313" key="5">
    <source>
        <dbReference type="Proteomes" id="UP000315252"/>
    </source>
</evidence>
<comment type="caution">
    <text evidence="4">The sequence shown here is derived from an EMBL/GenBank/DDBJ whole genome shotgun (WGS) entry which is preliminary data.</text>
</comment>
<evidence type="ECO:0000259" key="2">
    <source>
        <dbReference type="Pfam" id="PF02625"/>
    </source>
</evidence>
<dbReference type="RefSeq" id="WP_142899795.1">
    <property type="nucleotide sequence ID" value="NZ_ML660069.1"/>
</dbReference>
<dbReference type="PANTHER" id="PTHR30388:SF6">
    <property type="entry name" value="XANTHINE DEHYDROGENASE SUBUNIT A-RELATED"/>
    <property type="match status" value="1"/>
</dbReference>
<dbReference type="PANTHER" id="PTHR30388">
    <property type="entry name" value="ALDEHYDE OXIDOREDUCTASE MOLYBDENUM COFACTOR ASSEMBLY PROTEIN"/>
    <property type="match status" value="1"/>
</dbReference>
<dbReference type="AlphaFoldDB" id="A0A545SZ48"/>
<dbReference type="OrthoDB" id="61481at2"/>
<dbReference type="InterPro" id="IPR027051">
    <property type="entry name" value="XdhC_Rossmann_dom"/>
</dbReference>
<reference evidence="4 5" key="1">
    <citation type="submission" date="2019-06" db="EMBL/GenBank/DDBJ databases">
        <title>Whole genome sequence for Rhodospirillaceae sp. R148.</title>
        <authorList>
            <person name="Wang G."/>
        </authorList>
    </citation>
    <scope>NUCLEOTIDE SEQUENCE [LARGE SCALE GENOMIC DNA]</scope>
    <source>
        <strain evidence="4 5">R148</strain>
    </source>
</reference>
<keyword evidence="5" id="KW-1185">Reference proteome</keyword>
<organism evidence="4 5">
    <name type="scientific">Denitrobaculum tricleocarpae</name>
    <dbReference type="NCBI Taxonomy" id="2591009"/>
    <lineage>
        <taxon>Bacteria</taxon>
        <taxon>Pseudomonadati</taxon>
        <taxon>Pseudomonadota</taxon>
        <taxon>Alphaproteobacteria</taxon>
        <taxon>Rhodospirillales</taxon>
        <taxon>Rhodospirillaceae</taxon>
        <taxon>Denitrobaculum</taxon>
    </lineage>
</organism>
<evidence type="ECO:0000313" key="4">
    <source>
        <dbReference type="EMBL" id="TQV70244.1"/>
    </source>
</evidence>
<gene>
    <name evidence="4" type="primary">xdhC</name>
    <name evidence="4" type="ORF">FKG95_28105</name>
</gene>
<dbReference type="EMBL" id="VHSH01000018">
    <property type="protein sequence ID" value="TQV70244.1"/>
    <property type="molecule type" value="Genomic_DNA"/>
</dbReference>
<dbReference type="InterPro" id="IPR014308">
    <property type="entry name" value="Xanthine_DH_XdhC"/>
</dbReference>
<dbReference type="NCBIfam" id="TIGR02964">
    <property type="entry name" value="xanthine_xdhC"/>
    <property type="match status" value="1"/>
</dbReference>
<evidence type="ECO:0000256" key="1">
    <source>
        <dbReference type="SAM" id="MobiDB-lite"/>
    </source>
</evidence>
<feature type="domain" description="XdhC- CoxI" evidence="2">
    <location>
        <begin position="25"/>
        <end position="80"/>
    </location>
</feature>
<feature type="domain" description="XdhC Rossmann" evidence="3">
    <location>
        <begin position="176"/>
        <end position="318"/>
    </location>
</feature>
<dbReference type="Pfam" id="PF13478">
    <property type="entry name" value="XdhC_C"/>
    <property type="match status" value="1"/>
</dbReference>
<name>A0A545SZ48_9PROT</name>
<dbReference type="Proteomes" id="UP000315252">
    <property type="component" value="Unassembled WGS sequence"/>
</dbReference>
<sequence length="348" mass="37750">MTGLSSSKNLGKLDWLAALKRLAIAGEPVILVTVTSVKGSTPREAGTKMVVTAEDFHGTIGGGHLEYRCLEIARDILQKKPDGRARQRESFPLGPALGQCCGGHAEVLFEAVLAEDVEGLAPDAHSLLITPLTCGDGAMYLRALLDGEDIKGLPRTAMEAGREVFIERIGGWRPQVFLFGAGHVGQAVVRALEPLPFEVRWIDSRAEVFPGERPAHVRVEVTDDPDLQVKSAEANALYLVMTHSHQLDLEICERVLRRGDFAYLGLIGSETKRARFVRRLRIKGVTREAVDRMTCPIGIPGISGKHPAEIAASVSAQLLVACERVSAAQRRSREEEPGATDKSLLRGS</sequence>
<proteinExistence type="predicted"/>